<sequence>MSLTSASRRRPLEHFRLLPQCLVRVAYRQPEEAEAGEDERGHNIVEMPFRPRRIEGGDPLERLKINRGDEARDRRQQNDDDIAADS</sequence>
<proteinExistence type="predicted"/>
<feature type="compositionally biased region" description="Basic and acidic residues" evidence="1">
    <location>
        <begin position="52"/>
        <end position="78"/>
    </location>
</feature>
<evidence type="ECO:0000256" key="1">
    <source>
        <dbReference type="SAM" id="MobiDB-lite"/>
    </source>
</evidence>
<evidence type="ECO:0000313" key="3">
    <source>
        <dbReference type="Proteomes" id="UP000646365"/>
    </source>
</evidence>
<comment type="caution">
    <text evidence="2">The sequence shown here is derived from an EMBL/GenBank/DDBJ whole genome shotgun (WGS) entry which is preliminary data.</text>
</comment>
<keyword evidence="3" id="KW-1185">Reference proteome</keyword>
<dbReference type="RefSeq" id="WP_189051351.1">
    <property type="nucleotide sequence ID" value="NZ_BMJQ01000017.1"/>
</dbReference>
<organism evidence="2 3">
    <name type="scientific">Aliidongia dinghuensis</name>
    <dbReference type="NCBI Taxonomy" id="1867774"/>
    <lineage>
        <taxon>Bacteria</taxon>
        <taxon>Pseudomonadati</taxon>
        <taxon>Pseudomonadota</taxon>
        <taxon>Alphaproteobacteria</taxon>
        <taxon>Rhodospirillales</taxon>
        <taxon>Dongiaceae</taxon>
        <taxon>Aliidongia</taxon>
    </lineage>
</organism>
<reference evidence="2" key="2">
    <citation type="submission" date="2020-09" db="EMBL/GenBank/DDBJ databases">
        <authorList>
            <person name="Sun Q."/>
            <person name="Zhou Y."/>
        </authorList>
    </citation>
    <scope>NUCLEOTIDE SEQUENCE</scope>
    <source>
        <strain evidence="2">CGMCC 1.15725</strain>
    </source>
</reference>
<dbReference type="AlphaFoldDB" id="A0A8J3E6H9"/>
<feature type="region of interest" description="Disordered" evidence="1">
    <location>
        <begin position="31"/>
        <end position="86"/>
    </location>
</feature>
<dbReference type="EMBL" id="BMJQ01000017">
    <property type="protein sequence ID" value="GGF41366.1"/>
    <property type="molecule type" value="Genomic_DNA"/>
</dbReference>
<evidence type="ECO:0000313" key="2">
    <source>
        <dbReference type="EMBL" id="GGF41366.1"/>
    </source>
</evidence>
<accession>A0A8J3E6H9</accession>
<reference evidence="2" key="1">
    <citation type="journal article" date="2014" name="Int. J. Syst. Evol. Microbiol.">
        <title>Complete genome sequence of Corynebacterium casei LMG S-19264T (=DSM 44701T), isolated from a smear-ripened cheese.</title>
        <authorList>
            <consortium name="US DOE Joint Genome Institute (JGI-PGF)"/>
            <person name="Walter F."/>
            <person name="Albersmeier A."/>
            <person name="Kalinowski J."/>
            <person name="Ruckert C."/>
        </authorList>
    </citation>
    <scope>NUCLEOTIDE SEQUENCE</scope>
    <source>
        <strain evidence="2">CGMCC 1.15725</strain>
    </source>
</reference>
<protein>
    <submittedName>
        <fullName evidence="2">Uncharacterized protein</fullName>
    </submittedName>
</protein>
<gene>
    <name evidence="2" type="ORF">GCM10011611_54740</name>
</gene>
<dbReference type="Proteomes" id="UP000646365">
    <property type="component" value="Unassembled WGS sequence"/>
</dbReference>
<name>A0A8J3E6H9_9PROT</name>